<evidence type="ECO:0000313" key="2">
    <source>
        <dbReference type="Proteomes" id="UP001054945"/>
    </source>
</evidence>
<gene>
    <name evidence="1" type="ORF">CEXT_783131</name>
</gene>
<keyword evidence="2" id="KW-1185">Reference proteome</keyword>
<comment type="caution">
    <text evidence="1">The sequence shown here is derived from an EMBL/GenBank/DDBJ whole genome shotgun (WGS) entry which is preliminary data.</text>
</comment>
<dbReference type="EMBL" id="BPLR01016606">
    <property type="protein sequence ID" value="GIY85032.1"/>
    <property type="molecule type" value="Genomic_DNA"/>
</dbReference>
<dbReference type="Proteomes" id="UP001054945">
    <property type="component" value="Unassembled WGS sequence"/>
</dbReference>
<sequence>MLLGRLKSLSTMFLVRMFTYKKWEFDQPIIHGIHRNCLALLMLSNFLKINIMFNIWETPADADSLHPAHYARLLRTSLSCTALVVRSLQSLHRTRCSSYRLLAIICS</sequence>
<evidence type="ECO:0000313" key="1">
    <source>
        <dbReference type="EMBL" id="GIY85032.1"/>
    </source>
</evidence>
<proteinExistence type="predicted"/>
<protein>
    <submittedName>
        <fullName evidence="1">Uncharacterized protein</fullName>
    </submittedName>
</protein>
<organism evidence="1 2">
    <name type="scientific">Caerostris extrusa</name>
    <name type="common">Bark spider</name>
    <name type="synonym">Caerostris bankana</name>
    <dbReference type="NCBI Taxonomy" id="172846"/>
    <lineage>
        <taxon>Eukaryota</taxon>
        <taxon>Metazoa</taxon>
        <taxon>Ecdysozoa</taxon>
        <taxon>Arthropoda</taxon>
        <taxon>Chelicerata</taxon>
        <taxon>Arachnida</taxon>
        <taxon>Araneae</taxon>
        <taxon>Araneomorphae</taxon>
        <taxon>Entelegynae</taxon>
        <taxon>Araneoidea</taxon>
        <taxon>Araneidae</taxon>
        <taxon>Caerostris</taxon>
    </lineage>
</organism>
<dbReference type="AlphaFoldDB" id="A0AAV4WQQ6"/>
<name>A0AAV4WQQ6_CAEEX</name>
<reference evidence="1 2" key="1">
    <citation type="submission" date="2021-06" db="EMBL/GenBank/DDBJ databases">
        <title>Caerostris extrusa draft genome.</title>
        <authorList>
            <person name="Kono N."/>
            <person name="Arakawa K."/>
        </authorList>
    </citation>
    <scope>NUCLEOTIDE SEQUENCE [LARGE SCALE GENOMIC DNA]</scope>
</reference>
<accession>A0AAV4WQQ6</accession>